<dbReference type="AlphaFoldDB" id="A0A4S2MT82"/>
<accession>A0A4S2MT82</accession>
<dbReference type="GO" id="GO:0043161">
    <property type="term" value="P:proteasome-mediated ubiquitin-dependent protein catabolic process"/>
    <property type="evidence" value="ECO:0007669"/>
    <property type="project" value="TreeGrafter"/>
</dbReference>
<sequence>MFRRNHSFEVAQPVLKSYTSSYLRPGRVFQGKQTSDRSEYKVQVELKHVDMSEAFLCGYLRIEGLTEDHPTLTTYFEGEMIDGVRYAFQTRRPEWGSNEKNDFHHWRMFEGPFDSIYAQAKRPGFVLKDFHLRDNIFMRWKEHFLVPDHRLKQINGASFEGFYYIMFNQYKGTVSGYYYHARSERGQELKLDPVDDRTFSSFEFR</sequence>
<reference evidence="2 3" key="1">
    <citation type="submission" date="2019-04" db="EMBL/GenBank/DDBJ databases">
        <title>Comparative genomics and transcriptomics to analyze fruiting body development in filamentous ascomycetes.</title>
        <authorList>
            <consortium name="DOE Joint Genome Institute"/>
            <person name="Lutkenhaus R."/>
            <person name="Traeger S."/>
            <person name="Breuer J."/>
            <person name="Kuo A."/>
            <person name="Lipzen A."/>
            <person name="Pangilinan J."/>
            <person name="Dilworth D."/>
            <person name="Sandor L."/>
            <person name="Poggeler S."/>
            <person name="Barry K."/>
            <person name="Grigoriev I.V."/>
            <person name="Nowrousian M."/>
        </authorList>
    </citation>
    <scope>NUCLEOTIDE SEQUENCE [LARGE SCALE GENOMIC DNA]</scope>
    <source>
        <strain evidence="2 3">CBS 389.68</strain>
    </source>
</reference>
<keyword evidence="3" id="KW-1185">Reference proteome</keyword>
<dbReference type="GO" id="GO:0006623">
    <property type="term" value="P:protein targeting to vacuole"/>
    <property type="evidence" value="ECO:0007669"/>
    <property type="project" value="TreeGrafter"/>
</dbReference>
<evidence type="ECO:0000313" key="3">
    <source>
        <dbReference type="Proteomes" id="UP000298138"/>
    </source>
</evidence>
<name>A0A4S2MT82_9PEZI</name>
<dbReference type="Proteomes" id="UP000298138">
    <property type="component" value="Unassembled WGS sequence"/>
</dbReference>
<dbReference type="PANTHER" id="PTHR14534:SF3">
    <property type="entry name" value="GID COMPLEX SUBUNIT 4 HOMOLOG"/>
    <property type="match status" value="1"/>
</dbReference>
<dbReference type="GO" id="GO:0034657">
    <property type="term" value="C:GID complex"/>
    <property type="evidence" value="ECO:0007669"/>
    <property type="project" value="TreeGrafter"/>
</dbReference>
<dbReference type="GO" id="GO:0045721">
    <property type="term" value="P:negative regulation of gluconeogenesis"/>
    <property type="evidence" value="ECO:0007669"/>
    <property type="project" value="TreeGrafter"/>
</dbReference>
<organism evidence="2 3">
    <name type="scientific">Ascodesmis nigricans</name>
    <dbReference type="NCBI Taxonomy" id="341454"/>
    <lineage>
        <taxon>Eukaryota</taxon>
        <taxon>Fungi</taxon>
        <taxon>Dikarya</taxon>
        <taxon>Ascomycota</taxon>
        <taxon>Pezizomycotina</taxon>
        <taxon>Pezizomycetes</taxon>
        <taxon>Pezizales</taxon>
        <taxon>Ascodesmidaceae</taxon>
        <taxon>Ascodesmis</taxon>
    </lineage>
</organism>
<evidence type="ECO:0000313" key="2">
    <source>
        <dbReference type="EMBL" id="TGZ79702.1"/>
    </source>
</evidence>
<dbReference type="STRING" id="341454.A0A4S2MT82"/>
<dbReference type="GO" id="GO:0005773">
    <property type="term" value="C:vacuole"/>
    <property type="evidence" value="ECO:0007669"/>
    <property type="project" value="GOC"/>
</dbReference>
<dbReference type="InterPro" id="IPR018618">
    <property type="entry name" value="GID4/10-like"/>
</dbReference>
<dbReference type="OrthoDB" id="62at2759"/>
<dbReference type="InParanoid" id="A0A4S2MT82"/>
<dbReference type="Pfam" id="PF09783">
    <property type="entry name" value="Vac_ImportDeg"/>
    <property type="match status" value="1"/>
</dbReference>
<evidence type="ECO:0000256" key="1">
    <source>
        <dbReference type="ARBA" id="ARBA00061469"/>
    </source>
</evidence>
<dbReference type="GO" id="GO:0007039">
    <property type="term" value="P:protein catabolic process in the vacuole"/>
    <property type="evidence" value="ECO:0007669"/>
    <property type="project" value="TreeGrafter"/>
</dbReference>
<protein>
    <submittedName>
        <fullName evidence="2">Vacuolar import and degradation protein</fullName>
    </submittedName>
</protein>
<proteinExistence type="inferred from homology"/>
<dbReference type="FunCoup" id="A0A4S2MT82">
    <property type="interactions" value="321"/>
</dbReference>
<dbReference type="EMBL" id="ML220129">
    <property type="protein sequence ID" value="TGZ79702.1"/>
    <property type="molecule type" value="Genomic_DNA"/>
</dbReference>
<comment type="similarity">
    <text evidence="1">Belongs to the GID4/VID24 family.</text>
</comment>
<dbReference type="PANTHER" id="PTHR14534">
    <property type="entry name" value="VACUOLAR IMPORT AND DEGRADATION PROTEIN 24"/>
    <property type="match status" value="1"/>
</dbReference>
<gene>
    <name evidence="2" type="ORF">EX30DRAFT_73370</name>
</gene>